<evidence type="ECO:0008006" key="3">
    <source>
        <dbReference type="Google" id="ProtNLM"/>
    </source>
</evidence>
<dbReference type="Proteomes" id="UP000070373">
    <property type="component" value="Unassembled WGS sequence"/>
</dbReference>
<dbReference type="EMBL" id="LHXN01000028">
    <property type="protein sequence ID" value="KXA92826.1"/>
    <property type="molecule type" value="Genomic_DNA"/>
</dbReference>
<dbReference type="InterPro" id="IPR035897">
    <property type="entry name" value="Toll_tir_struct_dom_sf"/>
</dbReference>
<comment type="caution">
    <text evidence="1">The sequence shown here is derived from an EMBL/GenBank/DDBJ whole genome shotgun (WGS) entry which is preliminary data.</text>
</comment>
<dbReference type="Gene3D" id="3.40.50.10140">
    <property type="entry name" value="Toll/interleukin-1 receptor homology (TIR) domain"/>
    <property type="match status" value="1"/>
</dbReference>
<sequence>MKNKDWQIFTSCSTWKQDEDFIDPVRREVRTLGANPYTYGIDEELENPSDEEILQLIMKRVKESEGMIVVHSPRYEVNGYISSSWLEREGVLALMEGKPVFEFYEPGIKLESLHGDFSINQIELSRSELSTEEGIAKLRDWIEDFFWHIEQHLRSWTNLTTPLGAFGGLLLGGLMTGRILGAVGGGVVGGGIGEGLGRSLDSFKPRCPNCPVCV</sequence>
<organism evidence="1 2">
    <name type="scientific">candidate division MSBL1 archaeon SCGC-AAA259E17</name>
    <dbReference type="NCBI Taxonomy" id="1698263"/>
    <lineage>
        <taxon>Archaea</taxon>
        <taxon>Methanobacteriati</taxon>
        <taxon>Methanobacteriota</taxon>
        <taxon>candidate division MSBL1</taxon>
    </lineage>
</organism>
<evidence type="ECO:0000313" key="2">
    <source>
        <dbReference type="Proteomes" id="UP000070373"/>
    </source>
</evidence>
<gene>
    <name evidence="1" type="ORF">AKJ64_02100</name>
</gene>
<proteinExistence type="predicted"/>
<evidence type="ECO:0000313" key="1">
    <source>
        <dbReference type="EMBL" id="KXA92826.1"/>
    </source>
</evidence>
<accession>A0A133UFE8</accession>
<protein>
    <recommendedName>
        <fullName evidence="3">TIR domain-containing protein</fullName>
    </recommendedName>
</protein>
<dbReference type="AlphaFoldDB" id="A0A133UFE8"/>
<keyword evidence="2" id="KW-1185">Reference proteome</keyword>
<reference evidence="1 2" key="1">
    <citation type="journal article" date="2016" name="Sci. Rep.">
        <title>Metabolic traits of an uncultured archaeal lineage -MSBL1- from brine pools of the Red Sea.</title>
        <authorList>
            <person name="Mwirichia R."/>
            <person name="Alam I."/>
            <person name="Rashid M."/>
            <person name="Vinu M."/>
            <person name="Ba-Alawi W."/>
            <person name="Anthony Kamau A."/>
            <person name="Kamanda Ngugi D."/>
            <person name="Goker M."/>
            <person name="Klenk H.P."/>
            <person name="Bajic V."/>
            <person name="Stingl U."/>
        </authorList>
    </citation>
    <scope>NUCLEOTIDE SEQUENCE [LARGE SCALE GENOMIC DNA]</scope>
    <source>
        <strain evidence="1">SCGC-AAA259E17</strain>
    </source>
</reference>
<name>A0A133UFE8_9EURY</name>